<dbReference type="RefSeq" id="WP_070936401.1">
    <property type="nucleotide sequence ID" value="NZ_MIPT01000003.1"/>
</dbReference>
<dbReference type="PANTHER" id="PTHR43798:SF31">
    <property type="entry name" value="AB HYDROLASE SUPERFAMILY PROTEIN YCLE"/>
    <property type="match status" value="1"/>
</dbReference>
<keyword evidence="4" id="KW-1185">Reference proteome</keyword>
<dbReference type="GO" id="GO:0018775">
    <property type="term" value="F:2-hydroxymuconate-semialdehyde hydrolase activity"/>
    <property type="evidence" value="ECO:0007669"/>
    <property type="project" value="UniProtKB-EC"/>
</dbReference>
<protein>
    <submittedName>
        <fullName evidence="3">2-hydroxymuconate semialdehyde hydrolase</fullName>
        <ecNumber evidence="3">3.7.1.9</ecNumber>
    </submittedName>
</protein>
<dbReference type="InterPro" id="IPR050266">
    <property type="entry name" value="AB_hydrolase_sf"/>
</dbReference>
<name>A0A1S1H6J7_9SPHN</name>
<dbReference type="Gene3D" id="3.40.50.1820">
    <property type="entry name" value="alpha/beta hydrolase"/>
    <property type="match status" value="1"/>
</dbReference>
<reference evidence="3 4" key="1">
    <citation type="submission" date="2016-09" db="EMBL/GenBank/DDBJ databases">
        <title>Metabolic pathway, cell adaptation mechanisms and a novel monoxygenase revealed through proteogenomic-transcription analysis of a Sphingomonas haloaromaticamans strain degrading the fungicide ortho-phenylphenol.</title>
        <authorList>
            <person name="Perruchon C."/>
            <person name="Papadopoulou E.S."/>
            <person name="Rousidou C."/>
            <person name="Vasileiadis S."/>
            <person name="Tanou G."/>
            <person name="Amoutzias G."/>
            <person name="Molassiotis A."/>
            <person name="Karpouzas D.G."/>
        </authorList>
    </citation>
    <scope>NUCLEOTIDE SEQUENCE [LARGE SCALE GENOMIC DNA]</scope>
    <source>
        <strain evidence="3 4">P3</strain>
    </source>
</reference>
<keyword evidence="1 3" id="KW-0378">Hydrolase</keyword>
<gene>
    <name evidence="3" type="primary">oppD2</name>
    <name evidence="3" type="ORF">BHE75_04577</name>
</gene>
<dbReference type="PANTHER" id="PTHR43798">
    <property type="entry name" value="MONOACYLGLYCEROL LIPASE"/>
    <property type="match status" value="1"/>
</dbReference>
<evidence type="ECO:0000259" key="2">
    <source>
        <dbReference type="Pfam" id="PF00561"/>
    </source>
</evidence>
<accession>A0A1S1H6J7</accession>
<dbReference type="InterPro" id="IPR000073">
    <property type="entry name" value="AB_hydrolase_1"/>
</dbReference>
<dbReference type="PRINTS" id="PR00412">
    <property type="entry name" value="EPOXHYDRLASE"/>
</dbReference>
<dbReference type="AlphaFoldDB" id="A0A1S1H6J7"/>
<dbReference type="OrthoDB" id="8680283at2"/>
<dbReference type="EC" id="3.7.1.9" evidence="3"/>
<evidence type="ECO:0000313" key="3">
    <source>
        <dbReference type="EMBL" id="OHT17779.1"/>
    </source>
</evidence>
<dbReference type="SUPFAM" id="SSF53474">
    <property type="entry name" value="alpha/beta-Hydrolases"/>
    <property type="match status" value="1"/>
</dbReference>
<dbReference type="Pfam" id="PF00561">
    <property type="entry name" value="Abhydrolase_1"/>
    <property type="match status" value="1"/>
</dbReference>
<proteinExistence type="predicted"/>
<comment type="caution">
    <text evidence="3">The sequence shown here is derived from an EMBL/GenBank/DDBJ whole genome shotgun (WGS) entry which is preliminary data.</text>
</comment>
<dbReference type="Proteomes" id="UP000179467">
    <property type="component" value="Unassembled WGS sequence"/>
</dbReference>
<dbReference type="GO" id="GO:0016020">
    <property type="term" value="C:membrane"/>
    <property type="evidence" value="ECO:0007669"/>
    <property type="project" value="TreeGrafter"/>
</dbReference>
<sequence length="290" mass="32270">MGSIATAGTDNPEISKSVIAAGIRTNYHDVGEGSPVVFIHGSGPGVSAWANWRMILPKISQQNRAIAPDMVGFGFTDRPENFKYGVEAWVQHLLGFLDALGLDQVDLVGNSFGGALSLAAAIRHPDRFRRLVLMGSGGIKGSILPGLDEVWGYTPSLENMRRMLDIFAYNRDLVTDELAQIRYEASIRPGFQESYSQMFPAPRQRWFDSLACQEDDLRKLPHQTLIVHGREDRVIRVEDAYRMASLIRRAQLHVFGECGHWTQIERSSRFVQLVGNFLAEAASSEPIPLS</sequence>
<evidence type="ECO:0000313" key="4">
    <source>
        <dbReference type="Proteomes" id="UP000179467"/>
    </source>
</evidence>
<dbReference type="EMBL" id="MIPT01000003">
    <property type="protein sequence ID" value="OHT17779.1"/>
    <property type="molecule type" value="Genomic_DNA"/>
</dbReference>
<dbReference type="PRINTS" id="PR00111">
    <property type="entry name" value="ABHYDROLASE"/>
</dbReference>
<feature type="domain" description="AB hydrolase-1" evidence="2">
    <location>
        <begin position="35"/>
        <end position="266"/>
    </location>
</feature>
<dbReference type="InterPro" id="IPR029058">
    <property type="entry name" value="AB_hydrolase_fold"/>
</dbReference>
<organism evidence="3 4">
    <name type="scientific">Edaphosphingomonas haloaromaticamans</name>
    <dbReference type="NCBI Taxonomy" id="653954"/>
    <lineage>
        <taxon>Bacteria</taxon>
        <taxon>Pseudomonadati</taxon>
        <taxon>Pseudomonadota</taxon>
        <taxon>Alphaproteobacteria</taxon>
        <taxon>Sphingomonadales</taxon>
        <taxon>Rhizorhabdaceae</taxon>
        <taxon>Edaphosphingomonas</taxon>
    </lineage>
</organism>
<dbReference type="InterPro" id="IPR000639">
    <property type="entry name" value="Epox_hydrolase-like"/>
</dbReference>
<evidence type="ECO:0000256" key="1">
    <source>
        <dbReference type="ARBA" id="ARBA00022801"/>
    </source>
</evidence>